<evidence type="ECO:0000256" key="1">
    <source>
        <dbReference type="SAM" id="MobiDB-lite"/>
    </source>
</evidence>
<evidence type="ECO:0000313" key="2">
    <source>
        <dbReference type="EMBL" id="KKN55302.1"/>
    </source>
</evidence>
<dbReference type="AlphaFoldDB" id="A0A0F9RZD4"/>
<feature type="region of interest" description="Disordered" evidence="1">
    <location>
        <begin position="584"/>
        <end position="606"/>
    </location>
</feature>
<organism evidence="2">
    <name type="scientific">marine sediment metagenome</name>
    <dbReference type="NCBI Taxonomy" id="412755"/>
    <lineage>
        <taxon>unclassified sequences</taxon>
        <taxon>metagenomes</taxon>
        <taxon>ecological metagenomes</taxon>
    </lineage>
</organism>
<gene>
    <name evidence="2" type="ORF">LCGC14_0583930</name>
</gene>
<feature type="compositionally biased region" description="Low complexity" evidence="1">
    <location>
        <begin position="153"/>
        <end position="162"/>
    </location>
</feature>
<dbReference type="InterPro" id="IPR019734">
    <property type="entry name" value="TPR_rpt"/>
</dbReference>
<comment type="caution">
    <text evidence="2">The sequence shown here is derived from an EMBL/GenBank/DDBJ whole genome shotgun (WGS) entry which is preliminary data.</text>
</comment>
<feature type="compositionally biased region" description="Pro residues" evidence="1">
    <location>
        <begin position="142"/>
        <end position="152"/>
    </location>
</feature>
<dbReference type="PROSITE" id="PS50005">
    <property type="entry name" value="TPR"/>
    <property type="match status" value="1"/>
</dbReference>
<sequence length="634" mass="67750">FPVEVVAMYRVDRLQASGRMALPVPQIDLPIAYAWCETYVPDALNVQRWSGPMANVAQYSSETASAELGYGSGQLAEGYSAEKRLTGPQAQVVTGPAAPTPKVKAPRVKPKPPPRAKKPSLLSRIFGGLPSAGMAMQAPLMRPAPAPPPPATRPAAKPSPARVPLAGDVPVMGRLFNAPAKQPAGQMLARNYYRTGKAAYEKGDYDIAAESLGNVIKLAPESVEASNSLRLMGNIDLARNKLVLRSRAERAAGSKVRGEQRRAYRKTEEKQVRILEQAQQDMRAGKYSRAQSQLKVAESLGRQLRAQGADAKEQDIRLSQLRASQKRLKGLGKSKTIQLRQQLTKFKASGEYTKALQAGKDLRQQLVDQESLFADDNADANGRARRELQKELDELAVKSVQAAGWQRRTVNLSGQIAALQKQDSALAAAVRSLGARQTGEQAGRLPGRVNVARIDGSVRLLDQAKLLRPGTTITDGAWAFEGRAGKKATAADVARLQNYADKLGKAVAAKQQAISKLKRPTETTATQTVAGDQLLGPTLPGLAKRALAQADESPADVAHTLAVFALRNADAKEMARVIGGLMAAKPSSGRGGGGRDGDRVPGWRGSPCNQRIFAGECAEGNFGPERGASVARLG</sequence>
<accession>A0A0F9RZD4</accession>
<feature type="region of interest" description="Disordered" evidence="1">
    <location>
        <begin position="92"/>
        <end position="121"/>
    </location>
</feature>
<name>A0A0F9RZD4_9ZZZZ</name>
<dbReference type="EMBL" id="LAZR01000891">
    <property type="protein sequence ID" value="KKN55302.1"/>
    <property type="molecule type" value="Genomic_DNA"/>
</dbReference>
<proteinExistence type="predicted"/>
<reference evidence="2" key="1">
    <citation type="journal article" date="2015" name="Nature">
        <title>Complex archaea that bridge the gap between prokaryotes and eukaryotes.</title>
        <authorList>
            <person name="Spang A."/>
            <person name="Saw J.H."/>
            <person name="Jorgensen S.L."/>
            <person name="Zaremba-Niedzwiedzka K."/>
            <person name="Martijn J."/>
            <person name="Lind A.E."/>
            <person name="van Eijk R."/>
            <person name="Schleper C."/>
            <person name="Guy L."/>
            <person name="Ettema T.J."/>
        </authorList>
    </citation>
    <scope>NUCLEOTIDE SEQUENCE</scope>
</reference>
<feature type="non-terminal residue" evidence="2">
    <location>
        <position position="1"/>
    </location>
</feature>
<protein>
    <submittedName>
        <fullName evidence="2">Uncharacterized protein</fullName>
    </submittedName>
</protein>
<feature type="compositionally biased region" description="Basic residues" evidence="1">
    <location>
        <begin position="104"/>
        <end position="118"/>
    </location>
</feature>
<feature type="region of interest" description="Disordered" evidence="1">
    <location>
        <begin position="141"/>
        <end position="162"/>
    </location>
</feature>